<dbReference type="OrthoDB" id="274752at2759"/>
<keyword evidence="3" id="KW-0687">Ribonucleoprotein</keyword>
<evidence type="ECO:0000313" key="6">
    <source>
        <dbReference type="Proteomes" id="UP000078576"/>
    </source>
</evidence>
<reference evidence="6" key="1">
    <citation type="submission" date="2014-12" db="EMBL/GenBank/DDBJ databases">
        <title>Genome Sequence of Valsa Canker Pathogens Uncovers a Specific Adaption of Colonization on Woody Bark.</title>
        <authorList>
            <person name="Yin Z."/>
            <person name="Liu H."/>
            <person name="Gao X."/>
            <person name="Li Z."/>
            <person name="Song N."/>
            <person name="Ke X."/>
            <person name="Dai Q."/>
            <person name="Wu Y."/>
            <person name="Sun Y."/>
            <person name="Xu J.-R."/>
            <person name="Kang Z.K."/>
            <person name="Wang L."/>
            <person name="Huang L."/>
        </authorList>
    </citation>
    <scope>NUCLEOTIDE SEQUENCE [LARGE SCALE GENOMIC DNA]</scope>
    <source>
        <strain evidence="6">SXYL134</strain>
    </source>
</reference>
<evidence type="ECO:0000256" key="2">
    <source>
        <dbReference type="ARBA" id="ARBA00022980"/>
    </source>
</evidence>
<dbReference type="InterPro" id="IPR000266">
    <property type="entry name" value="Ribosomal_uS17"/>
</dbReference>
<evidence type="ECO:0000256" key="3">
    <source>
        <dbReference type="ARBA" id="ARBA00023274"/>
    </source>
</evidence>
<gene>
    <name evidence="5" type="ORF">VP1G_09360</name>
</gene>
<dbReference type="AlphaFoldDB" id="A0A194VE28"/>
<accession>A0A194VE28</accession>
<dbReference type="EMBL" id="KN714804">
    <property type="protein sequence ID" value="KUI62250.1"/>
    <property type="molecule type" value="Genomic_DNA"/>
</dbReference>
<feature type="compositionally biased region" description="Basic and acidic residues" evidence="4">
    <location>
        <begin position="104"/>
        <end position="122"/>
    </location>
</feature>
<feature type="region of interest" description="Disordered" evidence="4">
    <location>
        <begin position="102"/>
        <end position="134"/>
    </location>
</feature>
<dbReference type="STRING" id="694573.A0A194VE28"/>
<dbReference type="Pfam" id="PF00366">
    <property type="entry name" value="Ribosomal_S17"/>
    <property type="match status" value="1"/>
</dbReference>
<sequence length="171" mass="19118">MSTTRAVATVLATATRLAGHVTKEMNGVVISAGLAQKTAKVSVAKEEWNKKIKKHFGKSEHYLVHDPNESLRTGDIVSIVSGWRTSKHKRHVVNRIIAPWGPPLDERPPLPTPEEREAEHAAKRAKKLERKELRKQTMAMEAAVAKAEKKMTELKSLAREFVKDVDVKTVD</sequence>
<organism evidence="5 6">
    <name type="scientific">Cytospora mali</name>
    <name type="common">Apple Valsa canker fungus</name>
    <name type="synonym">Valsa mali</name>
    <dbReference type="NCBI Taxonomy" id="578113"/>
    <lineage>
        <taxon>Eukaryota</taxon>
        <taxon>Fungi</taxon>
        <taxon>Dikarya</taxon>
        <taxon>Ascomycota</taxon>
        <taxon>Pezizomycotina</taxon>
        <taxon>Sordariomycetes</taxon>
        <taxon>Sordariomycetidae</taxon>
        <taxon>Diaporthales</taxon>
        <taxon>Cytosporaceae</taxon>
        <taxon>Cytospora</taxon>
    </lineage>
</organism>
<comment type="similarity">
    <text evidence="1">Belongs to the universal ribosomal protein uS17 family.</text>
</comment>
<dbReference type="GO" id="GO:1990904">
    <property type="term" value="C:ribonucleoprotein complex"/>
    <property type="evidence" value="ECO:0007669"/>
    <property type="project" value="UniProtKB-KW"/>
</dbReference>
<proteinExistence type="inferred from homology"/>
<keyword evidence="2 5" id="KW-0689">Ribosomal protein</keyword>
<keyword evidence="6" id="KW-1185">Reference proteome</keyword>
<dbReference type="InterPro" id="IPR012340">
    <property type="entry name" value="NA-bd_OB-fold"/>
</dbReference>
<evidence type="ECO:0000256" key="1">
    <source>
        <dbReference type="ARBA" id="ARBA00010254"/>
    </source>
</evidence>
<dbReference type="GO" id="GO:0005840">
    <property type="term" value="C:ribosome"/>
    <property type="evidence" value="ECO:0007669"/>
    <property type="project" value="UniProtKB-KW"/>
</dbReference>
<dbReference type="CDD" id="cd00364">
    <property type="entry name" value="Ribosomal_uS17"/>
    <property type="match status" value="1"/>
</dbReference>
<evidence type="ECO:0000313" key="5">
    <source>
        <dbReference type="EMBL" id="KUI62250.1"/>
    </source>
</evidence>
<dbReference type="Gene3D" id="2.40.50.140">
    <property type="entry name" value="Nucleic acid-binding proteins"/>
    <property type="match status" value="1"/>
</dbReference>
<dbReference type="Proteomes" id="UP000078576">
    <property type="component" value="Unassembled WGS sequence"/>
</dbReference>
<dbReference type="GO" id="GO:0006412">
    <property type="term" value="P:translation"/>
    <property type="evidence" value="ECO:0007669"/>
    <property type="project" value="InterPro"/>
</dbReference>
<name>A0A194VE28_CYTMA</name>
<protein>
    <submittedName>
        <fullName evidence="5">37S ribosomal protein S17, mitochondrial</fullName>
    </submittedName>
</protein>
<dbReference type="GO" id="GO:0003735">
    <property type="term" value="F:structural constituent of ribosome"/>
    <property type="evidence" value="ECO:0007669"/>
    <property type="project" value="InterPro"/>
</dbReference>
<dbReference type="SUPFAM" id="SSF50249">
    <property type="entry name" value="Nucleic acid-binding proteins"/>
    <property type="match status" value="1"/>
</dbReference>
<evidence type="ECO:0000256" key="4">
    <source>
        <dbReference type="SAM" id="MobiDB-lite"/>
    </source>
</evidence>